<keyword evidence="5" id="KW-0234">DNA repair</keyword>
<keyword evidence="5" id="KW-0227">DNA damage</keyword>
<dbReference type="InterPro" id="IPR029240">
    <property type="entry name" value="MMS19_N"/>
</dbReference>
<dbReference type="SUPFAM" id="SSF48371">
    <property type="entry name" value="ARM repeat"/>
    <property type="match status" value="1"/>
</dbReference>
<name>A0A3N4L7F4_9PEZI</name>
<dbReference type="GO" id="GO:0005634">
    <property type="term" value="C:nucleus"/>
    <property type="evidence" value="ECO:0007669"/>
    <property type="project" value="UniProtKB-SubCell"/>
</dbReference>
<evidence type="ECO:0000256" key="4">
    <source>
        <dbReference type="ARBA" id="ARBA00023242"/>
    </source>
</evidence>
<keyword evidence="3" id="KW-0677">Repeat</keyword>
<evidence type="ECO:0000256" key="2">
    <source>
        <dbReference type="ARBA" id="ARBA00009340"/>
    </source>
</evidence>
<evidence type="ECO:0000256" key="5">
    <source>
        <dbReference type="RuleBase" id="RU367072"/>
    </source>
</evidence>
<dbReference type="EMBL" id="ML119105">
    <property type="protein sequence ID" value="RPB17718.1"/>
    <property type="molecule type" value="Genomic_DNA"/>
</dbReference>
<comment type="subcellular location">
    <subcellularLocation>
        <location evidence="1 5">Nucleus</location>
    </subcellularLocation>
</comment>
<gene>
    <name evidence="8" type="ORF">P167DRAFT_515079</name>
</gene>
<evidence type="ECO:0000256" key="3">
    <source>
        <dbReference type="ARBA" id="ARBA00022737"/>
    </source>
</evidence>
<dbReference type="AlphaFoldDB" id="A0A3N4L7F4"/>
<feature type="domain" description="MMS19 C-terminal" evidence="6">
    <location>
        <begin position="548"/>
        <end position="988"/>
    </location>
</feature>
<comment type="similarity">
    <text evidence="2 5">Belongs to the MET18/MMS19 family.</text>
</comment>
<dbReference type="GO" id="GO:0097361">
    <property type="term" value="C:cytosolic [4Fe-4S] assembly targeting complex"/>
    <property type="evidence" value="ECO:0007669"/>
    <property type="project" value="UniProtKB-UniRule"/>
</dbReference>
<proteinExistence type="inferred from homology"/>
<dbReference type="InParanoid" id="A0A3N4L7F4"/>
<feature type="domain" description="MMS19 N-terminal" evidence="7">
    <location>
        <begin position="39"/>
        <end position="298"/>
    </location>
</feature>
<dbReference type="Pfam" id="PF14500">
    <property type="entry name" value="MMS19_N"/>
    <property type="match status" value="1"/>
</dbReference>
<evidence type="ECO:0000256" key="1">
    <source>
        <dbReference type="ARBA" id="ARBA00004123"/>
    </source>
</evidence>
<reference evidence="8 9" key="1">
    <citation type="journal article" date="2018" name="Nat. Ecol. Evol.">
        <title>Pezizomycetes genomes reveal the molecular basis of ectomycorrhizal truffle lifestyle.</title>
        <authorList>
            <person name="Murat C."/>
            <person name="Payen T."/>
            <person name="Noel B."/>
            <person name="Kuo A."/>
            <person name="Morin E."/>
            <person name="Chen J."/>
            <person name="Kohler A."/>
            <person name="Krizsan K."/>
            <person name="Balestrini R."/>
            <person name="Da Silva C."/>
            <person name="Montanini B."/>
            <person name="Hainaut M."/>
            <person name="Levati E."/>
            <person name="Barry K.W."/>
            <person name="Belfiori B."/>
            <person name="Cichocki N."/>
            <person name="Clum A."/>
            <person name="Dockter R.B."/>
            <person name="Fauchery L."/>
            <person name="Guy J."/>
            <person name="Iotti M."/>
            <person name="Le Tacon F."/>
            <person name="Lindquist E.A."/>
            <person name="Lipzen A."/>
            <person name="Malagnac F."/>
            <person name="Mello A."/>
            <person name="Molinier V."/>
            <person name="Miyauchi S."/>
            <person name="Poulain J."/>
            <person name="Riccioni C."/>
            <person name="Rubini A."/>
            <person name="Sitrit Y."/>
            <person name="Splivallo R."/>
            <person name="Traeger S."/>
            <person name="Wang M."/>
            <person name="Zifcakova L."/>
            <person name="Wipf D."/>
            <person name="Zambonelli A."/>
            <person name="Paolocci F."/>
            <person name="Nowrousian M."/>
            <person name="Ottonello S."/>
            <person name="Baldrian P."/>
            <person name="Spatafora J.W."/>
            <person name="Henrissat B."/>
            <person name="Nagy L.G."/>
            <person name="Aury J.M."/>
            <person name="Wincker P."/>
            <person name="Grigoriev I.V."/>
            <person name="Bonfante P."/>
            <person name="Martin F.M."/>
        </authorList>
    </citation>
    <scope>NUCLEOTIDE SEQUENCE [LARGE SCALE GENOMIC DNA]</scope>
    <source>
        <strain evidence="8 9">CCBAS932</strain>
    </source>
</reference>
<comment type="function">
    <text evidence="5">Key component of the cytosolic iron-sulfur protein assembly (CIA) complex, a multiprotein complex that mediates the incorporation of iron-sulfur cluster into apoproteins specifically involved in DNA metabolism and genomic integrity. In the CIA complex, MMS19 acts as an adapter between early-acting CIA components and a subset of cellular target iron-sulfur proteins.</text>
</comment>
<keyword evidence="4 5" id="KW-0539">Nucleus</keyword>
<organism evidence="8 9">
    <name type="scientific">Morchella conica CCBAS932</name>
    <dbReference type="NCBI Taxonomy" id="1392247"/>
    <lineage>
        <taxon>Eukaryota</taxon>
        <taxon>Fungi</taxon>
        <taxon>Dikarya</taxon>
        <taxon>Ascomycota</taxon>
        <taxon>Pezizomycotina</taxon>
        <taxon>Pezizomycetes</taxon>
        <taxon>Pezizales</taxon>
        <taxon>Morchellaceae</taxon>
        <taxon>Morchella</taxon>
    </lineage>
</organism>
<dbReference type="PANTHER" id="PTHR12891:SF0">
    <property type="entry name" value="MMS19 NUCLEOTIDE EXCISION REPAIR PROTEIN HOMOLOG"/>
    <property type="match status" value="1"/>
</dbReference>
<dbReference type="Pfam" id="PF12460">
    <property type="entry name" value="MMS19_C"/>
    <property type="match status" value="1"/>
</dbReference>
<evidence type="ECO:0000313" key="9">
    <source>
        <dbReference type="Proteomes" id="UP000277580"/>
    </source>
</evidence>
<dbReference type="Gene3D" id="1.25.10.10">
    <property type="entry name" value="Leucine-rich Repeat Variant"/>
    <property type="match status" value="2"/>
</dbReference>
<dbReference type="Proteomes" id="UP000277580">
    <property type="component" value="Unassembled WGS sequence"/>
</dbReference>
<evidence type="ECO:0000313" key="8">
    <source>
        <dbReference type="EMBL" id="RPB17718.1"/>
    </source>
</evidence>
<dbReference type="GO" id="GO:0006281">
    <property type="term" value="P:DNA repair"/>
    <property type="evidence" value="ECO:0007669"/>
    <property type="project" value="UniProtKB-UniRule"/>
</dbReference>
<dbReference type="InterPro" id="IPR024687">
    <property type="entry name" value="MMS19_C"/>
</dbReference>
<sequence length="1037" mass="113767">MDARLYMLNVEKDPTEATRIATQSAKRIESKELKLLDVVQSLGEYLIDEDRTVRAKAISYLSAVLSSLDPKTLTRQHVAVIAQFLCDRLDDESGLKETSTGLIALQAMARFGKDEAVAITEALCKVDLAKHPQGTRFVVLTLLNGLMERHRDALKSMGGKFVTGLVDLVGGEKDPRNLMIVFSVVKVVLVEFDIVMHVELLFDVVYCYFPITFRPPPDDPYGITAQDLKNRLRACISSTRYFAAQVFPQLIEKLDSTSPSVKKDVLQTIAACAASYGAPTIATHSVQLWDAVKFEILNSTDEDELAQEALNVAHAIAHTLSFGLNTAPPPTTPLARFLKGIVKECLKLLQEPQQKQAKPAGQILAKVATASAAAHAYVVQTTMPALLLIYSDAEGIAKQRALLEVLNLLLGSSVEVYGSWGDMAAYPALENPMGEFREKLFEMYSKALMGSSKEEGGFRITGLRGLALLARLRRLLEEGEVGMVVQYLDEVALEKGEKVELREEALRGLKDVSKLKPALIMSITFPAFMAQLPDYDDDEAGSGAYTGTLEALAKLSLERAVFEILLTRMVNKLEVILHGGCGPAYPRAILSALLYVLQNMPERSNADMKAHFSRLVPSLLTKTVLPLIGDEGSRVMADDSVLDVSGRLINTLMRALDVEQQTEIIGQVFNLFVRRQPCEYIPAASRERVAAGFRPFDDEAAPKEQSGCFIIFAYVLAAMRREIPLPVDSLTTFLRTTIHQAAHPKSPAHRMSHLHTASLLTNKWLRTPDDTAPLQDLTNTLLAPLLSAPPTAPYDDRLGNNLRILFFLAKALVLRGDKHGMDITADLVALLSHPTYGATASKGFAALLGDDDDFLTRPNHAVVRLLTKQRIFTFCVPRIVDGFRAADSSLKPPHLTALSNILRSVTPAVILPSLPTLLPLLLQSLDLHDPSVKLATLDTLIVTVHESADAVKEHVASLVGRLLSACCDRGVNPPRVRARALRCLAAFPGALRGELVLPYRRQVVRGLVGVLDDPKRGVRKEAVDCRAKWFAMDEPEA</sequence>
<dbReference type="FunCoup" id="A0A3N4L7F4">
    <property type="interactions" value="952"/>
</dbReference>
<dbReference type="InterPro" id="IPR011989">
    <property type="entry name" value="ARM-like"/>
</dbReference>
<dbReference type="STRING" id="1392247.A0A3N4L7F4"/>
<dbReference type="InterPro" id="IPR039920">
    <property type="entry name" value="MMS19"/>
</dbReference>
<accession>A0A3N4L7F4</accession>
<protein>
    <recommendedName>
        <fullName evidence="5">MMS19 nucleotide excision repair protein</fullName>
    </recommendedName>
</protein>
<dbReference type="OrthoDB" id="342900at2759"/>
<dbReference type="InterPro" id="IPR016024">
    <property type="entry name" value="ARM-type_fold"/>
</dbReference>
<evidence type="ECO:0000259" key="7">
    <source>
        <dbReference type="Pfam" id="PF14500"/>
    </source>
</evidence>
<keyword evidence="9" id="KW-1185">Reference proteome</keyword>
<dbReference type="GO" id="GO:0051604">
    <property type="term" value="P:protein maturation"/>
    <property type="evidence" value="ECO:0007669"/>
    <property type="project" value="UniProtKB-UniRule"/>
</dbReference>
<dbReference type="PANTHER" id="PTHR12891">
    <property type="entry name" value="DNA REPAIR/TRANSCRIPTION PROTEIN MET18/MMS19"/>
    <property type="match status" value="1"/>
</dbReference>
<evidence type="ECO:0000259" key="6">
    <source>
        <dbReference type="Pfam" id="PF12460"/>
    </source>
</evidence>
<dbReference type="GO" id="GO:0016226">
    <property type="term" value="P:iron-sulfur cluster assembly"/>
    <property type="evidence" value="ECO:0007669"/>
    <property type="project" value="UniProtKB-UniRule"/>
</dbReference>